<dbReference type="CDD" id="cd06173">
    <property type="entry name" value="MFS_MefA_like"/>
    <property type="match status" value="1"/>
</dbReference>
<protein>
    <submittedName>
        <fullName evidence="9">MFS transporter</fullName>
    </submittedName>
</protein>
<comment type="caution">
    <text evidence="9">The sequence shown here is derived from an EMBL/GenBank/DDBJ whole genome shotgun (WGS) entry which is preliminary data.</text>
</comment>
<dbReference type="OrthoDB" id="5494559at2"/>
<keyword evidence="5 7" id="KW-1133">Transmembrane helix</keyword>
<feature type="transmembrane region" description="Helical" evidence="7">
    <location>
        <begin position="54"/>
        <end position="73"/>
    </location>
</feature>
<organism evidence="9 10">
    <name type="scientific">Kribbella albertanoniae</name>
    <dbReference type="NCBI Taxonomy" id="1266829"/>
    <lineage>
        <taxon>Bacteria</taxon>
        <taxon>Bacillati</taxon>
        <taxon>Actinomycetota</taxon>
        <taxon>Actinomycetes</taxon>
        <taxon>Propionibacteriales</taxon>
        <taxon>Kribbellaceae</taxon>
        <taxon>Kribbella</taxon>
    </lineage>
</organism>
<keyword evidence="10" id="KW-1185">Reference proteome</keyword>
<evidence type="ECO:0000256" key="4">
    <source>
        <dbReference type="ARBA" id="ARBA00022692"/>
    </source>
</evidence>
<feature type="transmembrane region" description="Helical" evidence="7">
    <location>
        <begin position="262"/>
        <end position="284"/>
    </location>
</feature>
<dbReference type="SUPFAM" id="SSF103473">
    <property type="entry name" value="MFS general substrate transporter"/>
    <property type="match status" value="1"/>
</dbReference>
<dbReference type="Pfam" id="PF05977">
    <property type="entry name" value="MFS_3"/>
    <property type="match status" value="1"/>
</dbReference>
<keyword evidence="6 7" id="KW-0472">Membrane</keyword>
<feature type="transmembrane region" description="Helical" evidence="7">
    <location>
        <begin position="113"/>
        <end position="132"/>
    </location>
</feature>
<accession>A0A4R4PTY9</accession>
<keyword evidence="3" id="KW-1003">Cell membrane</keyword>
<dbReference type="Proteomes" id="UP000295075">
    <property type="component" value="Unassembled WGS sequence"/>
</dbReference>
<evidence type="ECO:0000256" key="7">
    <source>
        <dbReference type="SAM" id="Phobius"/>
    </source>
</evidence>
<evidence type="ECO:0000256" key="6">
    <source>
        <dbReference type="ARBA" id="ARBA00023136"/>
    </source>
</evidence>
<feature type="transmembrane region" description="Helical" evidence="7">
    <location>
        <begin position="178"/>
        <end position="198"/>
    </location>
</feature>
<evidence type="ECO:0000313" key="10">
    <source>
        <dbReference type="Proteomes" id="UP000295075"/>
    </source>
</evidence>
<proteinExistence type="predicted"/>
<keyword evidence="2" id="KW-0813">Transport</keyword>
<dbReference type="PROSITE" id="PS50850">
    <property type="entry name" value="MFS"/>
    <property type="match status" value="1"/>
</dbReference>
<sequence length="415" mass="43536">MKCGFVPLLTDIRPLRESADFRRLWIGSTVSQLGQQMTAVTVSIQVYALTHSTFAVGLVGLCSLVPLVVFGLYGGAMADAIDRRMLALFSSGGLWLLSMVLVVQSQLHWNQTWVLYGVVACQSACFAVNNPARAAIIPRLIRPELLPAANTLSQAAFNLGFTAGPLIGAAVIAWHGFAAAYLVDVLTFTAALYALFRLPPVPPTGLVRRAGLRSVLEGFTFLRAAPALLATFLADILAMVFAQPRALFPAVAGGFFAGGVRTVGLLQAAPAIGALVGVLFSGWVTRVRRQGVAIVVAITVYATAVGLFGLARTIWLGVALLALSGAADMVSSAYRNTVLQSAAPDAMRGRLQGVFIVVVAGGPRLGDFVAGTTASLTTPTIALLGGAAVCIVGLLILLARNRPFRVYDSEVRALS</sequence>
<evidence type="ECO:0000256" key="5">
    <source>
        <dbReference type="ARBA" id="ARBA00022989"/>
    </source>
</evidence>
<evidence type="ECO:0000256" key="2">
    <source>
        <dbReference type="ARBA" id="ARBA00022448"/>
    </source>
</evidence>
<dbReference type="GO" id="GO:0005886">
    <property type="term" value="C:plasma membrane"/>
    <property type="evidence" value="ECO:0007669"/>
    <property type="project" value="UniProtKB-SubCell"/>
</dbReference>
<reference evidence="9 10" key="1">
    <citation type="submission" date="2019-03" db="EMBL/GenBank/DDBJ databases">
        <title>Draft genome sequences of novel Actinobacteria.</title>
        <authorList>
            <person name="Sahin N."/>
            <person name="Ay H."/>
            <person name="Saygin H."/>
        </authorList>
    </citation>
    <scope>NUCLEOTIDE SEQUENCE [LARGE SCALE GENOMIC DNA]</scope>
    <source>
        <strain evidence="9 10">JCM 30547</strain>
    </source>
</reference>
<gene>
    <name evidence="9" type="ORF">E1261_23445</name>
</gene>
<feature type="transmembrane region" description="Helical" evidence="7">
    <location>
        <begin position="291"/>
        <end position="308"/>
    </location>
</feature>
<dbReference type="GO" id="GO:0022857">
    <property type="term" value="F:transmembrane transporter activity"/>
    <property type="evidence" value="ECO:0007669"/>
    <property type="project" value="InterPro"/>
</dbReference>
<feature type="transmembrane region" description="Helical" evidence="7">
    <location>
        <begin position="380"/>
        <end position="399"/>
    </location>
</feature>
<name>A0A4R4PTY9_9ACTN</name>
<evidence type="ECO:0000256" key="3">
    <source>
        <dbReference type="ARBA" id="ARBA00022475"/>
    </source>
</evidence>
<dbReference type="PANTHER" id="PTHR23513">
    <property type="entry name" value="INTEGRAL MEMBRANE EFFLUX PROTEIN-RELATED"/>
    <property type="match status" value="1"/>
</dbReference>
<evidence type="ECO:0000256" key="1">
    <source>
        <dbReference type="ARBA" id="ARBA00004429"/>
    </source>
</evidence>
<dbReference type="PANTHER" id="PTHR23513:SF9">
    <property type="entry name" value="ENTEROBACTIN EXPORTER ENTS"/>
    <property type="match status" value="1"/>
</dbReference>
<feature type="transmembrane region" description="Helical" evidence="7">
    <location>
        <begin position="152"/>
        <end position="172"/>
    </location>
</feature>
<dbReference type="Gene3D" id="1.20.1250.20">
    <property type="entry name" value="MFS general substrate transporter like domains"/>
    <property type="match status" value="1"/>
</dbReference>
<feature type="domain" description="Major facilitator superfamily (MFS) profile" evidence="8">
    <location>
        <begin position="223"/>
        <end position="415"/>
    </location>
</feature>
<dbReference type="EMBL" id="SMKA01000117">
    <property type="protein sequence ID" value="TDC25867.1"/>
    <property type="molecule type" value="Genomic_DNA"/>
</dbReference>
<dbReference type="InterPro" id="IPR036259">
    <property type="entry name" value="MFS_trans_sf"/>
</dbReference>
<keyword evidence="4 7" id="KW-0812">Transmembrane</keyword>
<dbReference type="AlphaFoldDB" id="A0A4R4PTY9"/>
<evidence type="ECO:0000313" key="9">
    <source>
        <dbReference type="EMBL" id="TDC25867.1"/>
    </source>
</evidence>
<feature type="transmembrane region" description="Helical" evidence="7">
    <location>
        <begin position="219"/>
        <end position="242"/>
    </location>
</feature>
<dbReference type="InterPro" id="IPR020846">
    <property type="entry name" value="MFS_dom"/>
</dbReference>
<dbReference type="InterPro" id="IPR010290">
    <property type="entry name" value="TM_effector"/>
</dbReference>
<feature type="transmembrane region" description="Helical" evidence="7">
    <location>
        <begin position="85"/>
        <end position="107"/>
    </location>
</feature>
<evidence type="ECO:0000259" key="8">
    <source>
        <dbReference type="PROSITE" id="PS50850"/>
    </source>
</evidence>
<comment type="subcellular location">
    <subcellularLocation>
        <location evidence="1">Cell inner membrane</location>
        <topology evidence="1">Multi-pass membrane protein</topology>
    </subcellularLocation>
</comment>